<accession>A0A0B5AWW9</accession>
<evidence type="ECO:0000313" key="3">
    <source>
        <dbReference type="Proteomes" id="UP000031449"/>
    </source>
</evidence>
<dbReference type="KEGG" id="jeo:JMA_38690"/>
<keyword evidence="1" id="KW-0812">Transmembrane</keyword>
<evidence type="ECO:0000256" key="1">
    <source>
        <dbReference type="SAM" id="Phobius"/>
    </source>
</evidence>
<dbReference type="EMBL" id="CP009417">
    <property type="protein sequence ID" value="AJD93187.1"/>
    <property type="molecule type" value="Genomic_DNA"/>
</dbReference>
<keyword evidence="3" id="KW-1185">Reference proteome</keyword>
<name>A0A0B5AWW9_9BACL</name>
<feature type="transmembrane region" description="Helical" evidence="1">
    <location>
        <begin position="84"/>
        <end position="107"/>
    </location>
</feature>
<dbReference type="HOGENOM" id="CLU_914585_0_0_9"/>
<dbReference type="BioCyc" id="JESP1508404:G14D9-13153-MONOMER"/>
<evidence type="ECO:0000313" key="2">
    <source>
        <dbReference type="EMBL" id="AJD93187.1"/>
    </source>
</evidence>
<keyword evidence="2" id="KW-0614">Plasmid</keyword>
<geneLocation type="plasmid" evidence="3"/>
<reference evidence="2 3" key="1">
    <citation type="submission" date="2014-08" db="EMBL/GenBank/DDBJ databases">
        <title>Complete genome of a marine bacteria Jeotgalibacillus malaysiensis.</title>
        <authorList>
            <person name="Yaakop A.S."/>
            <person name="Chan K.-G."/>
            <person name="Goh K.M."/>
        </authorList>
    </citation>
    <scope>NUCLEOTIDE SEQUENCE [LARGE SCALE GENOMIC DNA]</scope>
    <source>
        <strain evidence="2 3">D5</strain>
        <plasmid evidence="3">Plasmid</plasmid>
    </source>
</reference>
<protein>
    <submittedName>
        <fullName evidence="2">Uncharacterized protein</fullName>
    </submittedName>
</protein>
<keyword evidence="1" id="KW-0472">Membrane</keyword>
<organism evidence="2 3">
    <name type="scientific">Jeotgalibacillus malaysiensis</name>
    <dbReference type="NCBI Taxonomy" id="1508404"/>
    <lineage>
        <taxon>Bacteria</taxon>
        <taxon>Bacillati</taxon>
        <taxon>Bacillota</taxon>
        <taxon>Bacilli</taxon>
        <taxon>Bacillales</taxon>
        <taxon>Caryophanaceae</taxon>
        <taxon>Jeotgalibacillus</taxon>
    </lineage>
</organism>
<proteinExistence type="predicted"/>
<dbReference type="Proteomes" id="UP000031449">
    <property type="component" value="Plasmid unnamed"/>
</dbReference>
<gene>
    <name evidence="2" type="ORF">JMA_38690</name>
</gene>
<sequence>MLMLTFGIGVFLIGLLLSLHRWMGACVKLEKTKMMFGYYGDKEVNLSGRVIRHAVFDLTFSAIFTIFIKWFSINFLESFAGNEFSVLGEWGMTLLLMGIMLIISHFADNQVRVFLPVIVNPNSLRLAGIRESDSLWDMKWDKMAPVSIEKVKEINTLYFAHERLIEIEKQSSSVLPMGRETSYLVGRIETKKKEIIKELKEVLHELKKIEQIASERPNREKLLKNVQTFLDIPMEDESERTDIRELKRILESSRVPEKIKEQAKLTIEEILAKEKAYDTNHRQHKIDEAENLIQVAKTMNNIKE</sequence>
<keyword evidence="1" id="KW-1133">Transmembrane helix</keyword>
<feature type="transmembrane region" description="Helical" evidence="1">
    <location>
        <begin position="50"/>
        <end position="72"/>
    </location>
</feature>
<dbReference type="AlphaFoldDB" id="A0A0B5AWW9"/>